<evidence type="ECO:0000259" key="11">
    <source>
        <dbReference type="Pfam" id="PF00549"/>
    </source>
</evidence>
<dbReference type="SUPFAM" id="SSF51735">
    <property type="entry name" value="NAD(P)-binding Rossmann-fold domains"/>
    <property type="match status" value="1"/>
</dbReference>
<dbReference type="AlphaFoldDB" id="A0A7S1EQQ8"/>
<evidence type="ECO:0000256" key="7">
    <source>
        <dbReference type="ARBA" id="ARBA00022741"/>
    </source>
</evidence>
<dbReference type="InterPro" id="IPR036291">
    <property type="entry name" value="NAD(P)-bd_dom_sf"/>
</dbReference>
<keyword evidence="4" id="KW-0444">Lipid biosynthesis</keyword>
<keyword evidence="7" id="KW-0547">Nucleotide-binding</keyword>
<dbReference type="GO" id="GO:0006085">
    <property type="term" value="P:acetyl-CoA biosynthetic process"/>
    <property type="evidence" value="ECO:0007669"/>
    <property type="project" value="TreeGrafter"/>
</dbReference>
<dbReference type="EMBL" id="HBFP01002805">
    <property type="protein sequence ID" value="CAD8817623.1"/>
    <property type="molecule type" value="Transcribed_RNA"/>
</dbReference>
<gene>
    <name evidence="12" type="ORF">TOLI1172_LOCUS2012</name>
</gene>
<evidence type="ECO:0000256" key="8">
    <source>
        <dbReference type="ARBA" id="ARBA00022840"/>
    </source>
</evidence>
<comment type="subcellular location">
    <subcellularLocation>
        <location evidence="1">Cytoplasm</location>
    </subcellularLocation>
</comment>
<dbReference type="Pfam" id="PF00549">
    <property type="entry name" value="Ligase_CoA"/>
    <property type="match status" value="1"/>
</dbReference>
<keyword evidence="3" id="KW-0963">Cytoplasm</keyword>
<dbReference type="InterPro" id="IPR016143">
    <property type="entry name" value="Citrate_synth-like_sm_a-sub"/>
</dbReference>
<evidence type="ECO:0000256" key="1">
    <source>
        <dbReference type="ARBA" id="ARBA00004496"/>
    </source>
</evidence>
<dbReference type="InterPro" id="IPR002020">
    <property type="entry name" value="Citrate_synthase"/>
</dbReference>
<name>A0A7S1EQQ8_9RHOD</name>
<feature type="domain" description="ATP-citrate synthase/succinyl-CoA ligase C-terminal" evidence="11">
    <location>
        <begin position="181"/>
        <end position="306"/>
    </location>
</feature>
<sequence>MEGMDTATNGDLFNRSTQAIFFNYKAQPIQRMLDFDYVSGRDKPSIAAIVTPGASAGGFQKAFFGRTELAIPVYSSIHTAAAAHPLASVLINFASYRSAYESSLLALEEPTLRTIVIIAEGVPERDTKLLIATAQRTGKIIIGPATVGGVTAGAFKIGDTGGTIENIIACKLHRPGSVGFVSKSGGLSNEMYNVLARTTDGLYEGIAVGGDGYPGSTLTDHVKRFAKMPQVKMIVMLGELGGSDEYGVVELLKSGELQKPIVSWVTGTCAKWFNTSEVQFGHAGAKSGAADESAEAKNSALKDAGALVPESFQAFEELIRSTYDSLVEKGLHVPVLDVEPQSLPKDLKTAMKKGELRVATNIVCTISDDRGEEPTYVGVPISEIIEQKYSIGEVISLLWFKTLLPKWGTEFLELVLVTAADHGPCVSGAHNSIVAARAGRDLGASLCSGLLTIGPRFGGAVDAAAVNFKVACDGNITPVDFVEGMKKKGQRVEGIGHRIKTAENRDKRVQLLSEYAAKNFPKTKYLEYAQKVENYTLQKASNLVLNIDGCIGALFVDMLSGCGQFSDAEVMEMLELGALNGVFILSRSIGLIGHALDQKRMKQPLYRHPTDDVLYAESEHPKRPRTQN</sequence>
<dbReference type="PRINTS" id="PR01798">
    <property type="entry name" value="SCOASYNTHASE"/>
</dbReference>
<dbReference type="GO" id="GO:0006633">
    <property type="term" value="P:fatty acid biosynthetic process"/>
    <property type="evidence" value="ECO:0007669"/>
    <property type="project" value="TreeGrafter"/>
</dbReference>
<evidence type="ECO:0000256" key="6">
    <source>
        <dbReference type="ARBA" id="ARBA00022723"/>
    </source>
</evidence>
<evidence type="ECO:0000256" key="10">
    <source>
        <dbReference type="ARBA" id="ARBA00023098"/>
    </source>
</evidence>
<dbReference type="PROSITE" id="PS01217">
    <property type="entry name" value="SUCCINYL_COA_LIG_3"/>
    <property type="match status" value="1"/>
</dbReference>
<dbReference type="CDD" id="cd06100">
    <property type="entry name" value="CCL_ACL-C"/>
    <property type="match status" value="1"/>
</dbReference>
<evidence type="ECO:0000256" key="9">
    <source>
        <dbReference type="ARBA" id="ARBA00022842"/>
    </source>
</evidence>
<evidence type="ECO:0000256" key="3">
    <source>
        <dbReference type="ARBA" id="ARBA00022490"/>
    </source>
</evidence>
<dbReference type="EC" id="2.3.3.8" evidence="2"/>
<dbReference type="Gene3D" id="3.40.50.720">
    <property type="entry name" value="NAD(P)-binding Rossmann-like Domain"/>
    <property type="match status" value="1"/>
</dbReference>
<dbReference type="PROSITE" id="PS01216">
    <property type="entry name" value="SUCCINYL_COA_LIG_1"/>
    <property type="match status" value="1"/>
</dbReference>
<dbReference type="InterPro" id="IPR017866">
    <property type="entry name" value="Succ-CoA_synthase_bsu_CS"/>
</dbReference>
<keyword evidence="6" id="KW-0479">Metal-binding</keyword>
<evidence type="ECO:0000256" key="2">
    <source>
        <dbReference type="ARBA" id="ARBA00012639"/>
    </source>
</evidence>
<keyword evidence="10" id="KW-0443">Lipid metabolism</keyword>
<dbReference type="PANTHER" id="PTHR23118">
    <property type="entry name" value="ATP-CITRATE SYNTHASE"/>
    <property type="match status" value="1"/>
</dbReference>
<keyword evidence="8" id="KW-0067">ATP-binding</keyword>
<dbReference type="GO" id="GO:0046872">
    <property type="term" value="F:metal ion binding"/>
    <property type="evidence" value="ECO:0007669"/>
    <property type="project" value="UniProtKB-KW"/>
</dbReference>
<dbReference type="SUPFAM" id="SSF48256">
    <property type="entry name" value="Citrate synthase"/>
    <property type="match status" value="1"/>
</dbReference>
<evidence type="ECO:0000313" key="12">
    <source>
        <dbReference type="EMBL" id="CAD8817623.1"/>
    </source>
</evidence>
<dbReference type="InterPro" id="IPR033847">
    <property type="entry name" value="Citrt_syn/SCS-alpha_CS"/>
</dbReference>
<keyword evidence="5" id="KW-0808">Transferase</keyword>
<dbReference type="InterPro" id="IPR016102">
    <property type="entry name" value="Succinyl-CoA_synth-like"/>
</dbReference>
<dbReference type="GO" id="GO:0005524">
    <property type="term" value="F:ATP binding"/>
    <property type="evidence" value="ECO:0007669"/>
    <property type="project" value="UniProtKB-KW"/>
</dbReference>
<keyword evidence="9" id="KW-0460">Magnesium</keyword>
<dbReference type="FunFam" id="3.40.50.261:FF:000003">
    <property type="entry name" value="ATP-citrate synthase subunit"/>
    <property type="match status" value="1"/>
</dbReference>
<proteinExistence type="predicted"/>
<dbReference type="GO" id="GO:0003878">
    <property type="term" value="F:ATP citrate synthase activity"/>
    <property type="evidence" value="ECO:0007669"/>
    <property type="project" value="UniProtKB-EC"/>
</dbReference>
<protein>
    <recommendedName>
        <fullName evidence="2">ATP citrate synthase</fullName>
        <ecNumber evidence="2">2.3.3.8</ecNumber>
    </recommendedName>
</protein>
<organism evidence="12">
    <name type="scientific">Timspurckia oligopyrenoides</name>
    <dbReference type="NCBI Taxonomy" id="708627"/>
    <lineage>
        <taxon>Eukaryota</taxon>
        <taxon>Rhodophyta</taxon>
        <taxon>Bangiophyceae</taxon>
        <taxon>Porphyridiales</taxon>
        <taxon>Porphyridiaceae</taxon>
        <taxon>Timspurckia</taxon>
    </lineage>
</organism>
<evidence type="ECO:0000256" key="4">
    <source>
        <dbReference type="ARBA" id="ARBA00022516"/>
    </source>
</evidence>
<dbReference type="PANTHER" id="PTHR23118:SF42">
    <property type="entry name" value="ATP-CITRATE SYNTHASE"/>
    <property type="match status" value="1"/>
</dbReference>
<dbReference type="Gene3D" id="3.40.50.261">
    <property type="entry name" value="Succinyl-CoA synthetase domains"/>
    <property type="match status" value="1"/>
</dbReference>
<dbReference type="InterPro" id="IPR036969">
    <property type="entry name" value="Citrate_synthase_sf"/>
</dbReference>
<reference evidence="12" key="1">
    <citation type="submission" date="2021-01" db="EMBL/GenBank/DDBJ databases">
        <authorList>
            <person name="Corre E."/>
            <person name="Pelletier E."/>
            <person name="Niang G."/>
            <person name="Scheremetjew M."/>
            <person name="Finn R."/>
            <person name="Kale V."/>
            <person name="Holt S."/>
            <person name="Cochrane G."/>
            <person name="Meng A."/>
            <person name="Brown T."/>
            <person name="Cohen L."/>
        </authorList>
    </citation>
    <scope>NUCLEOTIDE SEQUENCE</scope>
    <source>
        <strain evidence="12">CCMP3278</strain>
    </source>
</reference>
<accession>A0A7S1EQQ8</accession>
<dbReference type="InterPro" id="IPR005811">
    <property type="entry name" value="SUCC_ACL_C"/>
</dbReference>
<evidence type="ECO:0000256" key="5">
    <source>
        <dbReference type="ARBA" id="ARBA00022679"/>
    </source>
</evidence>
<dbReference type="Gene3D" id="1.10.230.10">
    <property type="entry name" value="Cytochrome P450-Terp, domain 2"/>
    <property type="match status" value="1"/>
</dbReference>
<dbReference type="Pfam" id="PF00285">
    <property type="entry name" value="Citrate_synt"/>
    <property type="match status" value="1"/>
</dbReference>
<dbReference type="GO" id="GO:0005829">
    <property type="term" value="C:cytosol"/>
    <property type="evidence" value="ECO:0007669"/>
    <property type="project" value="TreeGrafter"/>
</dbReference>